<evidence type="ECO:0000256" key="1">
    <source>
        <dbReference type="SAM" id="MobiDB-lite"/>
    </source>
</evidence>
<organism evidence="2 3">
    <name type="scientific">Cymbomonas tetramitiformis</name>
    <dbReference type="NCBI Taxonomy" id="36881"/>
    <lineage>
        <taxon>Eukaryota</taxon>
        <taxon>Viridiplantae</taxon>
        <taxon>Chlorophyta</taxon>
        <taxon>Pyramimonadophyceae</taxon>
        <taxon>Pyramimonadales</taxon>
        <taxon>Pyramimonadaceae</taxon>
        <taxon>Cymbomonas</taxon>
    </lineage>
</organism>
<comment type="caution">
    <text evidence="2">The sequence shown here is derived from an EMBL/GenBank/DDBJ whole genome shotgun (WGS) entry which is preliminary data.</text>
</comment>
<keyword evidence="3" id="KW-1185">Reference proteome</keyword>
<evidence type="ECO:0000313" key="2">
    <source>
        <dbReference type="EMBL" id="KAK3250052.1"/>
    </source>
</evidence>
<sequence>MVETLAEDELGTPTAAPSGPDETSLGALPAYLTHGFMEPMPAHGGGAGDGHCLYGNRRNIPNEDICCIPRTVEPLAATPSKAGATNAARRNAGNQIN</sequence>
<proteinExistence type="predicted"/>
<gene>
    <name evidence="2" type="ORF">CYMTET_40552</name>
</gene>
<feature type="compositionally biased region" description="Acidic residues" evidence="1">
    <location>
        <begin position="1"/>
        <end position="10"/>
    </location>
</feature>
<dbReference type="EMBL" id="LGRX02026943">
    <property type="protein sequence ID" value="KAK3250052.1"/>
    <property type="molecule type" value="Genomic_DNA"/>
</dbReference>
<evidence type="ECO:0000313" key="3">
    <source>
        <dbReference type="Proteomes" id="UP001190700"/>
    </source>
</evidence>
<feature type="region of interest" description="Disordered" evidence="1">
    <location>
        <begin position="1"/>
        <end position="27"/>
    </location>
</feature>
<dbReference type="AlphaFoldDB" id="A0AAE0C7X3"/>
<name>A0AAE0C7X3_9CHLO</name>
<reference evidence="2 3" key="1">
    <citation type="journal article" date="2015" name="Genome Biol. Evol.">
        <title>Comparative Genomics of a Bacterivorous Green Alga Reveals Evolutionary Causalities and Consequences of Phago-Mixotrophic Mode of Nutrition.</title>
        <authorList>
            <person name="Burns J.A."/>
            <person name="Paasch A."/>
            <person name="Narechania A."/>
            <person name="Kim E."/>
        </authorList>
    </citation>
    <scope>NUCLEOTIDE SEQUENCE [LARGE SCALE GENOMIC DNA]</scope>
    <source>
        <strain evidence="2 3">PLY_AMNH</strain>
    </source>
</reference>
<protein>
    <submittedName>
        <fullName evidence="2">Uncharacterized protein</fullName>
    </submittedName>
</protein>
<accession>A0AAE0C7X3</accession>
<dbReference type="Proteomes" id="UP001190700">
    <property type="component" value="Unassembled WGS sequence"/>
</dbReference>